<keyword evidence="4" id="KW-1185">Reference proteome</keyword>
<dbReference type="Gene3D" id="3.40.50.2000">
    <property type="entry name" value="Glycogen Phosphorylase B"/>
    <property type="match status" value="2"/>
</dbReference>
<feature type="domain" description="Glycosyltransferase subfamily 4-like N-terminal" evidence="2">
    <location>
        <begin position="3"/>
        <end position="159"/>
    </location>
</feature>
<protein>
    <submittedName>
        <fullName evidence="3">Glycosyltransferase involved in cell wall biosynthesis</fullName>
    </submittedName>
</protein>
<evidence type="ECO:0000256" key="1">
    <source>
        <dbReference type="ARBA" id="ARBA00022679"/>
    </source>
</evidence>
<organism evidence="3 4">
    <name type="scientific">Leeuwenhoekiella polynyae</name>
    <dbReference type="NCBI Taxonomy" id="1550906"/>
    <lineage>
        <taxon>Bacteria</taxon>
        <taxon>Pseudomonadati</taxon>
        <taxon>Bacteroidota</taxon>
        <taxon>Flavobacteriia</taxon>
        <taxon>Flavobacteriales</taxon>
        <taxon>Flavobacteriaceae</taxon>
        <taxon>Leeuwenhoekiella</taxon>
    </lineage>
</organism>
<dbReference type="PANTHER" id="PTHR46401">
    <property type="entry name" value="GLYCOSYLTRANSFERASE WBBK-RELATED"/>
    <property type="match status" value="1"/>
</dbReference>
<evidence type="ECO:0000313" key="3">
    <source>
        <dbReference type="EMBL" id="RXG25606.1"/>
    </source>
</evidence>
<dbReference type="GO" id="GO:0009103">
    <property type="term" value="P:lipopolysaccharide biosynthetic process"/>
    <property type="evidence" value="ECO:0007669"/>
    <property type="project" value="TreeGrafter"/>
</dbReference>
<gene>
    <name evidence="3" type="ORF">DSM02_772</name>
</gene>
<dbReference type="PANTHER" id="PTHR46401:SF2">
    <property type="entry name" value="GLYCOSYLTRANSFERASE WBBK-RELATED"/>
    <property type="match status" value="1"/>
</dbReference>
<keyword evidence="1 3" id="KW-0808">Transferase</keyword>
<dbReference type="AlphaFoldDB" id="A0A4Q0PGE1"/>
<reference evidence="3 4" key="1">
    <citation type="submission" date="2018-07" db="EMBL/GenBank/DDBJ databases">
        <title>Leeuwenhoekiella genomics.</title>
        <authorList>
            <person name="Tahon G."/>
            <person name="Willems A."/>
        </authorList>
    </citation>
    <scope>NUCLEOTIDE SEQUENCE [LARGE SCALE GENOMIC DNA]</scope>
    <source>
        <strain evidence="3 4">LMG 29608</strain>
    </source>
</reference>
<accession>A0A4Q0PGE1</accession>
<dbReference type="SUPFAM" id="SSF53756">
    <property type="entry name" value="UDP-Glycosyltransferase/glycogen phosphorylase"/>
    <property type="match status" value="1"/>
</dbReference>
<dbReference type="GO" id="GO:0016757">
    <property type="term" value="F:glycosyltransferase activity"/>
    <property type="evidence" value="ECO:0007669"/>
    <property type="project" value="TreeGrafter"/>
</dbReference>
<dbReference type="EMBL" id="QOVK01000002">
    <property type="protein sequence ID" value="RXG25606.1"/>
    <property type="molecule type" value="Genomic_DNA"/>
</dbReference>
<dbReference type="Pfam" id="PF13692">
    <property type="entry name" value="Glyco_trans_1_4"/>
    <property type="match status" value="1"/>
</dbReference>
<dbReference type="Pfam" id="PF13439">
    <property type="entry name" value="Glyco_transf_4"/>
    <property type="match status" value="1"/>
</dbReference>
<name>A0A4Q0PGE1_9FLAO</name>
<evidence type="ECO:0000259" key="2">
    <source>
        <dbReference type="Pfam" id="PF13439"/>
    </source>
</evidence>
<dbReference type="RefSeq" id="WP_205875081.1">
    <property type="nucleotide sequence ID" value="NZ_JBHUOO010000018.1"/>
</dbReference>
<evidence type="ECO:0000313" key="4">
    <source>
        <dbReference type="Proteomes" id="UP000289859"/>
    </source>
</evidence>
<proteinExistence type="predicted"/>
<dbReference type="Proteomes" id="UP000289859">
    <property type="component" value="Unassembled WGS sequence"/>
</dbReference>
<comment type="caution">
    <text evidence="3">The sequence shown here is derived from an EMBL/GenBank/DDBJ whole genome shotgun (WGS) entry which is preliminary data.</text>
</comment>
<sequence length="374" mass="42288">MPRFTRMLAEGMKERGHEVSVWSPVPKAFKLAPTSGLKKYFGYIDQFYFFPKSVRKRLRALDDEVLFVFSDQALGPWVPLVENRINVIHCHDFLAQQSAKSEIPNQKTGILGSFYQYLIHKGYTRGSNFISVSQKTQNDLHRFLAKIPASSSVVYNGLNQAFAPGDKTRLLSKLHKLIPLDLSEGFLLHVGGNQWYKNRIGVIEIYNAWRDLDSKSFPLLLIGHEPDELLKYAAKHSPYASSIYFWTTASDEAVNWSYACAQLLIYPSLAEGFGWPIAEAMASGCPVITTGEAPMTEVGGLAARYIPRRPDQQDRIAKWAEESSKAVTEILNLDASSRKQLIEQGIRNAKRFDTQEALDQIENIYQTLVTNYKA</sequence>
<dbReference type="InterPro" id="IPR028098">
    <property type="entry name" value="Glyco_trans_4-like_N"/>
</dbReference>